<evidence type="ECO:0000259" key="1">
    <source>
        <dbReference type="Pfam" id="PF01872"/>
    </source>
</evidence>
<dbReference type="GO" id="GO:0008703">
    <property type="term" value="F:5-amino-6-(5-phosphoribosylamino)uracil reductase activity"/>
    <property type="evidence" value="ECO:0007669"/>
    <property type="project" value="InterPro"/>
</dbReference>
<dbReference type="InterPro" id="IPR024072">
    <property type="entry name" value="DHFR-like_dom_sf"/>
</dbReference>
<dbReference type="Proteomes" id="UP000034601">
    <property type="component" value="Unassembled WGS sequence"/>
</dbReference>
<dbReference type="PANTHER" id="PTHR38011:SF11">
    <property type="entry name" value="2,5-DIAMINO-6-RIBOSYLAMINO-4(3H)-PYRIMIDINONE 5'-PHOSPHATE REDUCTASE"/>
    <property type="match status" value="1"/>
</dbReference>
<organism evidence="2 3">
    <name type="scientific">Candidatus Daviesbacteria bacterium GW2011_GWA2_40_9</name>
    <dbReference type="NCBI Taxonomy" id="1618424"/>
    <lineage>
        <taxon>Bacteria</taxon>
        <taxon>Candidatus Daviesiibacteriota</taxon>
    </lineage>
</organism>
<dbReference type="InterPro" id="IPR050765">
    <property type="entry name" value="Riboflavin_Biosynth_HTPR"/>
</dbReference>
<comment type="caution">
    <text evidence="2">The sequence shown here is derived from an EMBL/GenBank/DDBJ whole genome shotgun (WGS) entry which is preliminary data.</text>
</comment>
<sequence>MKIILTMAVSANGIIASKSGSEDFLSHTNWIQFVSLAKRIGCFIWGRKTYEAVIKWEGDYLTELEGVKKIIVSTSNLDLKNGFTLANSPEQALETLESEGFNEAIITGGSTLNSEFAKRGLINEVIFDVNPSILGEGIPVFSLSDFELKLELMKVEKIDDGIVELHYRVKK</sequence>
<gene>
    <name evidence="2" type="ORF">UU29_C0003G0043</name>
</gene>
<dbReference type="SUPFAM" id="SSF53597">
    <property type="entry name" value="Dihydrofolate reductase-like"/>
    <property type="match status" value="1"/>
</dbReference>
<proteinExistence type="predicted"/>
<dbReference type="GO" id="GO:0009231">
    <property type="term" value="P:riboflavin biosynthetic process"/>
    <property type="evidence" value="ECO:0007669"/>
    <property type="project" value="InterPro"/>
</dbReference>
<accession>A0A0G0U8T3</accession>
<dbReference type="InterPro" id="IPR002734">
    <property type="entry name" value="RibDG_C"/>
</dbReference>
<evidence type="ECO:0000313" key="2">
    <source>
        <dbReference type="EMBL" id="KKR83641.1"/>
    </source>
</evidence>
<protein>
    <submittedName>
        <fullName evidence="2">Bifunctional deaminase-reductase domain protein</fullName>
    </submittedName>
</protein>
<dbReference type="Gene3D" id="3.40.430.10">
    <property type="entry name" value="Dihydrofolate Reductase, subunit A"/>
    <property type="match status" value="1"/>
</dbReference>
<feature type="domain" description="Bacterial bifunctional deaminase-reductase C-terminal" evidence="1">
    <location>
        <begin position="2"/>
        <end position="163"/>
    </location>
</feature>
<dbReference type="Pfam" id="PF01872">
    <property type="entry name" value="RibD_C"/>
    <property type="match status" value="1"/>
</dbReference>
<dbReference type="EMBL" id="LCAB01000003">
    <property type="protein sequence ID" value="KKR83641.1"/>
    <property type="molecule type" value="Genomic_DNA"/>
</dbReference>
<evidence type="ECO:0000313" key="3">
    <source>
        <dbReference type="Proteomes" id="UP000034601"/>
    </source>
</evidence>
<name>A0A0G0U8T3_9BACT</name>
<reference evidence="2 3" key="1">
    <citation type="journal article" date="2015" name="Nature">
        <title>rRNA introns, odd ribosomes, and small enigmatic genomes across a large radiation of phyla.</title>
        <authorList>
            <person name="Brown C.T."/>
            <person name="Hug L.A."/>
            <person name="Thomas B.C."/>
            <person name="Sharon I."/>
            <person name="Castelle C.J."/>
            <person name="Singh A."/>
            <person name="Wilkins M.J."/>
            <person name="Williams K.H."/>
            <person name="Banfield J.F."/>
        </authorList>
    </citation>
    <scope>NUCLEOTIDE SEQUENCE [LARGE SCALE GENOMIC DNA]</scope>
</reference>
<dbReference type="PANTHER" id="PTHR38011">
    <property type="entry name" value="DIHYDROFOLATE REDUCTASE FAMILY PROTEIN (AFU_ORTHOLOGUE AFUA_8G06820)"/>
    <property type="match status" value="1"/>
</dbReference>
<dbReference type="AlphaFoldDB" id="A0A0G0U8T3"/>